<dbReference type="Proteomes" id="UP000249057">
    <property type="component" value="Unassembled WGS sequence"/>
</dbReference>
<reference evidence="1" key="1">
    <citation type="submission" date="2018-02" db="EMBL/GenBank/DDBJ databases">
        <title>The genomes of Aspergillus section Nigri reveals drivers in fungal speciation.</title>
        <authorList>
            <consortium name="DOE Joint Genome Institute"/>
            <person name="Vesth T.C."/>
            <person name="Nybo J."/>
            <person name="Theobald S."/>
            <person name="Brandl J."/>
            <person name="Frisvad J.C."/>
            <person name="Nielsen K.F."/>
            <person name="Lyhne E.K."/>
            <person name="Kogle M.E."/>
            <person name="Kuo A."/>
            <person name="Riley R."/>
            <person name="Clum A."/>
            <person name="Nolan M."/>
            <person name="Lipzen A."/>
            <person name="Salamov A."/>
            <person name="Henrissat B."/>
            <person name="Wiebenga A."/>
            <person name="De vries R.P."/>
            <person name="Grigoriev I.V."/>
            <person name="Mortensen U.H."/>
            <person name="Andersen M.R."/>
            <person name="Baker S.E."/>
        </authorList>
    </citation>
    <scope>NUCLEOTIDE SEQUENCE</scope>
    <source>
        <strain evidence="1">CBS 621.78</strain>
    </source>
</reference>
<keyword evidence="2" id="KW-1185">Reference proteome</keyword>
<sequence length="108" mass="12799">MDRPSMLKSLDEKLRHSFPVYMDRKRECERPIPTLKISRLAAHLTKNSFLQQYHIIHPHHSGDTSKYLFFFSEWIFTSYSLRGISPLEQPGRGRRCLSKPACHRIFPQ</sequence>
<organism evidence="1 2">
    <name type="scientific">Aspergillus brunneoviolaceus CBS 621.78</name>
    <dbReference type="NCBI Taxonomy" id="1450534"/>
    <lineage>
        <taxon>Eukaryota</taxon>
        <taxon>Fungi</taxon>
        <taxon>Dikarya</taxon>
        <taxon>Ascomycota</taxon>
        <taxon>Pezizomycotina</taxon>
        <taxon>Eurotiomycetes</taxon>
        <taxon>Eurotiomycetidae</taxon>
        <taxon>Eurotiales</taxon>
        <taxon>Aspergillaceae</taxon>
        <taxon>Aspergillus</taxon>
        <taxon>Aspergillus subgen. Circumdati</taxon>
    </lineage>
</organism>
<dbReference type="EMBL" id="KZ825371">
    <property type="protein sequence ID" value="RAH42660.1"/>
    <property type="molecule type" value="Genomic_DNA"/>
</dbReference>
<name>A0ACD1G0A3_9EURO</name>
<evidence type="ECO:0000313" key="2">
    <source>
        <dbReference type="Proteomes" id="UP000249057"/>
    </source>
</evidence>
<protein>
    <submittedName>
        <fullName evidence="1">Uncharacterized protein</fullName>
    </submittedName>
</protein>
<gene>
    <name evidence="1" type="ORF">BO95DRAFT_229236</name>
</gene>
<proteinExistence type="predicted"/>
<accession>A0ACD1G0A3</accession>
<evidence type="ECO:0000313" key="1">
    <source>
        <dbReference type="EMBL" id="RAH42660.1"/>
    </source>
</evidence>